<gene>
    <name evidence="1" type="ORF">g.27197</name>
</gene>
<feature type="non-terminal residue" evidence="1">
    <location>
        <position position="144"/>
    </location>
</feature>
<name>A0A1B6JTE0_9HEMI</name>
<accession>A0A1B6JTE0</accession>
<protein>
    <submittedName>
        <fullName evidence="1">Uncharacterized protein</fullName>
    </submittedName>
</protein>
<feature type="non-terminal residue" evidence="1">
    <location>
        <position position="1"/>
    </location>
</feature>
<evidence type="ECO:0000313" key="1">
    <source>
        <dbReference type="EMBL" id="JAT02184.1"/>
    </source>
</evidence>
<dbReference type="AlphaFoldDB" id="A0A1B6JTE0"/>
<reference evidence="1" key="1">
    <citation type="submission" date="2015-11" db="EMBL/GenBank/DDBJ databases">
        <title>De novo transcriptome assembly of four potential Pierce s Disease insect vectors from Arizona vineyards.</title>
        <authorList>
            <person name="Tassone E.E."/>
        </authorList>
    </citation>
    <scope>NUCLEOTIDE SEQUENCE</scope>
</reference>
<dbReference type="EMBL" id="GECU01005523">
    <property type="protein sequence ID" value="JAT02184.1"/>
    <property type="molecule type" value="Transcribed_RNA"/>
</dbReference>
<proteinExistence type="predicted"/>
<organism evidence="1">
    <name type="scientific">Homalodisca liturata</name>
    <dbReference type="NCBI Taxonomy" id="320908"/>
    <lineage>
        <taxon>Eukaryota</taxon>
        <taxon>Metazoa</taxon>
        <taxon>Ecdysozoa</taxon>
        <taxon>Arthropoda</taxon>
        <taxon>Hexapoda</taxon>
        <taxon>Insecta</taxon>
        <taxon>Pterygota</taxon>
        <taxon>Neoptera</taxon>
        <taxon>Paraneoptera</taxon>
        <taxon>Hemiptera</taxon>
        <taxon>Auchenorrhyncha</taxon>
        <taxon>Membracoidea</taxon>
        <taxon>Cicadellidae</taxon>
        <taxon>Cicadellinae</taxon>
        <taxon>Proconiini</taxon>
        <taxon>Homalodisca</taxon>
    </lineage>
</organism>
<sequence>DVGNLYGGNSGHEPTVEIFQGQGQMTYPTQPNAPTSYGLVPDIRGLQEQPQQADVGNLYGGNSGQEPTVDIFQGEGQITYPTQTNAPTSYGLVPDIRGLQEQPQQADVGNLYGGNSGHEPTVEIFQGQGQMTYPTQPNAPTSYG</sequence>